<sequence length="480" mass="50978">MSLSEYSSKDATELAFLVKRGEVTAKELAETALKAITSVNGELNAVIETFPGRLENLSSERHPEGALSGVPMLNKDLESEADTTFEMGCELLRGNVATEDSVVVAGLRRAGLNNLGRTTCPEFGLASITESRIAGVTRNPWDLQRTPGGSSGGSCAMVAAGAVPIATASDGGGSIRSPAAHCGLVGLKPTRNRLSPGLYPADPVAGLAVSFVVTRSVRDSALVLDLTQGWKPGDAYGLQRPEQAYVSALTPPRKKLRVAYATTAWTGVKADKDAVDGVEKTVRLLEQEGHMIEEAKPAYDHPSFAKATLDIWSSGATVAFDALGAMLGRKPGPDTLQTTTFAIYEYGKTVTAADLYTALEVFNALNQSVGAFFETYDLFVTPTCMSAAPLIGAVRCDPPGPVDAARWSEEMNAIDSFMAVFNTSGHPAISLPVHWTSTGLPVGVQFAARFANETTLFQVASLFEQALPWRDKRPPVHVAR</sequence>
<organism evidence="1 2">
    <name type="scientific">Taklimakanibacter albus</name>
    <dbReference type="NCBI Taxonomy" id="2800327"/>
    <lineage>
        <taxon>Bacteria</taxon>
        <taxon>Pseudomonadati</taxon>
        <taxon>Pseudomonadota</taxon>
        <taxon>Alphaproteobacteria</taxon>
        <taxon>Hyphomicrobiales</taxon>
        <taxon>Aestuariivirgaceae</taxon>
        <taxon>Taklimakanibacter</taxon>
    </lineage>
</organism>
<proteinExistence type="predicted"/>
<evidence type="ECO:0000313" key="1">
    <source>
        <dbReference type="EMBL" id="MBK1869716.1"/>
    </source>
</evidence>
<dbReference type="Proteomes" id="UP000616151">
    <property type="component" value="Unassembled WGS sequence"/>
</dbReference>
<accession>A0ACC5RAJ4</accession>
<gene>
    <name evidence="1" type="ORF">JHL16_25365</name>
</gene>
<reference evidence="1" key="1">
    <citation type="submission" date="2021-01" db="EMBL/GenBank/DDBJ databases">
        <authorList>
            <person name="Sun Q."/>
        </authorList>
    </citation>
    <scope>NUCLEOTIDE SEQUENCE</scope>
    <source>
        <strain evidence="1">YIM B02566</strain>
    </source>
</reference>
<keyword evidence="2" id="KW-1185">Reference proteome</keyword>
<evidence type="ECO:0000313" key="2">
    <source>
        <dbReference type="Proteomes" id="UP000616151"/>
    </source>
</evidence>
<dbReference type="EMBL" id="JAENHL010000008">
    <property type="protein sequence ID" value="MBK1869716.1"/>
    <property type="molecule type" value="Genomic_DNA"/>
</dbReference>
<protein>
    <submittedName>
        <fullName evidence="1">Amidase</fullName>
    </submittedName>
</protein>
<name>A0ACC5RAJ4_9HYPH</name>
<comment type="caution">
    <text evidence="1">The sequence shown here is derived from an EMBL/GenBank/DDBJ whole genome shotgun (WGS) entry which is preliminary data.</text>
</comment>